<evidence type="ECO:0000313" key="10">
    <source>
        <dbReference type="Proteomes" id="UP000036834"/>
    </source>
</evidence>
<dbReference type="NCBIfam" id="TIGR02937">
    <property type="entry name" value="sigma70-ECF"/>
    <property type="match status" value="1"/>
</dbReference>
<gene>
    <name evidence="9" type="ORF">ADS79_22870</name>
    <name evidence="8" type="ORF">BRE01_09740</name>
</gene>
<evidence type="ECO:0000313" key="11">
    <source>
        <dbReference type="Proteomes" id="UP000319578"/>
    </source>
</evidence>
<dbReference type="InterPro" id="IPR039425">
    <property type="entry name" value="RNA_pol_sigma-70-like"/>
</dbReference>
<keyword evidence="5" id="KW-0804">Transcription</keyword>
<dbReference type="CDD" id="cd06171">
    <property type="entry name" value="Sigma70_r4"/>
    <property type="match status" value="1"/>
</dbReference>
<name>A0A0K9YSF8_9BACL</name>
<evidence type="ECO:0000256" key="5">
    <source>
        <dbReference type="ARBA" id="ARBA00023163"/>
    </source>
</evidence>
<dbReference type="Proteomes" id="UP000319578">
    <property type="component" value="Unassembled WGS sequence"/>
</dbReference>
<dbReference type="Gene3D" id="1.10.1740.10">
    <property type="match status" value="1"/>
</dbReference>
<dbReference type="SUPFAM" id="SSF88659">
    <property type="entry name" value="Sigma3 and sigma4 domains of RNA polymerase sigma factors"/>
    <property type="match status" value="1"/>
</dbReference>
<dbReference type="EMBL" id="BJON01000004">
    <property type="protein sequence ID" value="GED67272.1"/>
    <property type="molecule type" value="Genomic_DNA"/>
</dbReference>
<evidence type="ECO:0000256" key="3">
    <source>
        <dbReference type="ARBA" id="ARBA00023082"/>
    </source>
</evidence>
<feature type="domain" description="RNA polymerase sigma-70 region 2" evidence="6">
    <location>
        <begin position="25"/>
        <end position="91"/>
    </location>
</feature>
<dbReference type="Proteomes" id="UP000036834">
    <property type="component" value="Unassembled WGS sequence"/>
</dbReference>
<keyword evidence="11" id="KW-1185">Reference proteome</keyword>
<dbReference type="AlphaFoldDB" id="A0A0K9YSF8"/>
<dbReference type="InterPro" id="IPR007630">
    <property type="entry name" value="RNA_pol_sigma70_r4"/>
</dbReference>
<proteinExistence type="inferred from homology"/>
<feature type="domain" description="RNA polymerase sigma-70 region 4" evidence="7">
    <location>
        <begin position="128"/>
        <end position="176"/>
    </location>
</feature>
<dbReference type="EMBL" id="LGIQ01000009">
    <property type="protein sequence ID" value="KNB71606.1"/>
    <property type="molecule type" value="Genomic_DNA"/>
</dbReference>
<dbReference type="STRING" id="54915.ADS79_22870"/>
<dbReference type="SUPFAM" id="SSF88946">
    <property type="entry name" value="Sigma2 domain of RNA polymerase sigma factors"/>
    <property type="match status" value="1"/>
</dbReference>
<dbReference type="InterPro" id="IPR007627">
    <property type="entry name" value="RNA_pol_sigma70_r2"/>
</dbReference>
<reference evidence="9" key="2">
    <citation type="submission" date="2015-07" db="EMBL/GenBank/DDBJ databases">
        <title>MeaNS - Measles Nucleotide Surveillance Program.</title>
        <authorList>
            <person name="Tran T."/>
            <person name="Druce J."/>
        </authorList>
    </citation>
    <scope>NUCLEOTIDE SEQUENCE</scope>
    <source>
        <strain evidence="9">DSM 9887</strain>
    </source>
</reference>
<evidence type="ECO:0000256" key="2">
    <source>
        <dbReference type="ARBA" id="ARBA00023015"/>
    </source>
</evidence>
<dbReference type="RefSeq" id="WP_049740648.1">
    <property type="nucleotide sequence ID" value="NZ_BJON01000004.1"/>
</dbReference>
<dbReference type="InterPro" id="IPR013325">
    <property type="entry name" value="RNA_pol_sigma_r2"/>
</dbReference>
<comment type="similarity">
    <text evidence="1">Belongs to the sigma-70 factor family. ECF subfamily.</text>
</comment>
<dbReference type="PANTHER" id="PTHR43133:SF60">
    <property type="entry name" value="RNA POLYMERASE SIGMA FACTOR SIGV"/>
    <property type="match status" value="1"/>
</dbReference>
<evidence type="ECO:0000259" key="7">
    <source>
        <dbReference type="Pfam" id="PF04545"/>
    </source>
</evidence>
<dbReference type="NCBIfam" id="NF009195">
    <property type="entry name" value="PRK12543.1"/>
    <property type="match status" value="1"/>
</dbReference>
<dbReference type="InterPro" id="IPR013324">
    <property type="entry name" value="RNA_pol_sigma_r3/r4-like"/>
</dbReference>
<accession>A0A0K9YSF8</accession>
<dbReference type="Pfam" id="PF04545">
    <property type="entry name" value="Sigma70_r4"/>
    <property type="match status" value="1"/>
</dbReference>
<evidence type="ECO:0000313" key="8">
    <source>
        <dbReference type="EMBL" id="GED67272.1"/>
    </source>
</evidence>
<dbReference type="GO" id="GO:0016987">
    <property type="term" value="F:sigma factor activity"/>
    <property type="evidence" value="ECO:0007669"/>
    <property type="project" value="UniProtKB-KW"/>
</dbReference>
<reference evidence="10" key="1">
    <citation type="submission" date="2015-07" db="EMBL/GenBank/DDBJ databases">
        <title>Genome sequencing project for genomic taxonomy and phylogenomics of Bacillus-like bacteria.</title>
        <authorList>
            <person name="Liu B."/>
            <person name="Wang J."/>
            <person name="Zhu Y."/>
            <person name="Liu G."/>
            <person name="Chen Q."/>
            <person name="Chen Z."/>
            <person name="Lan J."/>
            <person name="Che J."/>
            <person name="Ge C."/>
            <person name="Shi H."/>
            <person name="Pan Z."/>
            <person name="Liu X."/>
        </authorList>
    </citation>
    <scope>NUCLEOTIDE SEQUENCE [LARGE SCALE GENOMIC DNA]</scope>
    <source>
        <strain evidence="10">DSM 9887</strain>
    </source>
</reference>
<dbReference type="PANTHER" id="PTHR43133">
    <property type="entry name" value="RNA POLYMERASE ECF-TYPE SIGMA FACTO"/>
    <property type="match status" value="1"/>
</dbReference>
<protein>
    <submittedName>
        <fullName evidence="8 9">RNA polymerase</fullName>
    </submittedName>
</protein>
<evidence type="ECO:0000259" key="6">
    <source>
        <dbReference type="Pfam" id="PF04542"/>
    </source>
</evidence>
<dbReference type="Pfam" id="PF04542">
    <property type="entry name" value="Sigma70_r2"/>
    <property type="match status" value="1"/>
</dbReference>
<comment type="caution">
    <text evidence="9">The sequence shown here is derived from an EMBL/GenBank/DDBJ whole genome shotgun (WGS) entry which is preliminary data.</text>
</comment>
<dbReference type="InterPro" id="IPR014284">
    <property type="entry name" value="RNA_pol_sigma-70_dom"/>
</dbReference>
<keyword evidence="2" id="KW-0805">Transcription regulation</keyword>
<evidence type="ECO:0000313" key="9">
    <source>
        <dbReference type="EMBL" id="KNB71606.1"/>
    </source>
</evidence>
<sequence>MKEIEVRPWLIRMHQGEEEAFQEVYRATRTYVYNLIYFLAPHKQDVEDIMSEVYVELIRSLDRYDVEQPFTSWFNGLIVRQVRNWNRSIWRRFRLMERVKEKGYEAPVAGMEDRLGAISDQLEVIPAVEQLSQKLKEIVVLRYYQNCSLEEIAHMLQIPLGTVKSRHHLAMKRLRAHFEERTNSGEASYHVH</sequence>
<evidence type="ECO:0000256" key="1">
    <source>
        <dbReference type="ARBA" id="ARBA00010641"/>
    </source>
</evidence>
<dbReference type="Gene3D" id="1.10.10.10">
    <property type="entry name" value="Winged helix-like DNA-binding domain superfamily/Winged helix DNA-binding domain"/>
    <property type="match status" value="1"/>
</dbReference>
<keyword evidence="3" id="KW-0731">Sigma factor</keyword>
<keyword evidence="4" id="KW-0238">DNA-binding</keyword>
<organism evidence="9 10">
    <name type="scientific">Brevibacillus reuszeri</name>
    <dbReference type="NCBI Taxonomy" id="54915"/>
    <lineage>
        <taxon>Bacteria</taxon>
        <taxon>Bacillati</taxon>
        <taxon>Bacillota</taxon>
        <taxon>Bacilli</taxon>
        <taxon>Bacillales</taxon>
        <taxon>Paenibacillaceae</taxon>
        <taxon>Brevibacillus</taxon>
    </lineage>
</organism>
<dbReference type="OrthoDB" id="9785675at2"/>
<dbReference type="GO" id="GO:0006352">
    <property type="term" value="P:DNA-templated transcription initiation"/>
    <property type="evidence" value="ECO:0007669"/>
    <property type="project" value="InterPro"/>
</dbReference>
<dbReference type="PATRIC" id="fig|54915.3.peg.3706"/>
<evidence type="ECO:0000256" key="4">
    <source>
        <dbReference type="ARBA" id="ARBA00023125"/>
    </source>
</evidence>
<dbReference type="InterPro" id="IPR036388">
    <property type="entry name" value="WH-like_DNA-bd_sf"/>
</dbReference>
<dbReference type="GO" id="GO:0003677">
    <property type="term" value="F:DNA binding"/>
    <property type="evidence" value="ECO:0007669"/>
    <property type="project" value="UniProtKB-KW"/>
</dbReference>
<reference evidence="8 11" key="3">
    <citation type="submission" date="2019-06" db="EMBL/GenBank/DDBJ databases">
        <title>Whole genome shotgun sequence of Brevibacillus reuszeri NBRC 15719.</title>
        <authorList>
            <person name="Hosoyama A."/>
            <person name="Uohara A."/>
            <person name="Ohji S."/>
            <person name="Ichikawa N."/>
        </authorList>
    </citation>
    <scope>NUCLEOTIDE SEQUENCE [LARGE SCALE GENOMIC DNA]</scope>
    <source>
        <strain evidence="8 11">NBRC 15719</strain>
    </source>
</reference>